<feature type="domain" description="PRISE-like Rossmann-fold" evidence="2">
    <location>
        <begin position="89"/>
        <end position="285"/>
    </location>
</feature>
<feature type="compositionally biased region" description="Low complexity" evidence="1">
    <location>
        <begin position="12"/>
        <end position="21"/>
    </location>
</feature>
<reference evidence="3 4" key="1">
    <citation type="submission" date="2020-08" db="EMBL/GenBank/DDBJ databases">
        <title>The Agave Microbiome: Exploring the role of microbial communities in plant adaptations to desert environments.</title>
        <authorList>
            <person name="Partida-Martinez L.P."/>
        </authorList>
    </citation>
    <scope>NUCLEOTIDE SEQUENCE [LARGE SCALE GENOMIC DNA]</scope>
    <source>
        <strain evidence="3 4">AS2.23</strain>
    </source>
</reference>
<evidence type="ECO:0000256" key="1">
    <source>
        <dbReference type="SAM" id="MobiDB-lite"/>
    </source>
</evidence>
<proteinExistence type="predicted"/>
<dbReference type="Proteomes" id="UP000533269">
    <property type="component" value="Unassembled WGS sequence"/>
</dbReference>
<evidence type="ECO:0000313" key="4">
    <source>
        <dbReference type="Proteomes" id="UP000533269"/>
    </source>
</evidence>
<accession>A0A7W4XV35</accession>
<dbReference type="InterPro" id="IPR055222">
    <property type="entry name" value="PRISE-like_Rossmann-fold"/>
</dbReference>
<dbReference type="PANTHER" id="PTHR32487">
    <property type="entry name" value="3-OXO-DELTA(4,5)-STEROID 5-BETA-REDUCTASE"/>
    <property type="match status" value="1"/>
</dbReference>
<dbReference type="InterPro" id="IPR036291">
    <property type="entry name" value="NAD(P)-bd_dom_sf"/>
</dbReference>
<dbReference type="CDD" id="cd08948">
    <property type="entry name" value="5beta-POR_like_SDR_a"/>
    <property type="match status" value="1"/>
</dbReference>
<gene>
    <name evidence="3" type="ORF">FHR75_000399</name>
</gene>
<evidence type="ECO:0000259" key="2">
    <source>
        <dbReference type="Pfam" id="PF22917"/>
    </source>
</evidence>
<dbReference type="Pfam" id="PF22917">
    <property type="entry name" value="PRISE"/>
    <property type="match status" value="1"/>
</dbReference>
<organism evidence="3 4">
    <name type="scientific">Kineococcus radiotolerans</name>
    <dbReference type="NCBI Taxonomy" id="131568"/>
    <lineage>
        <taxon>Bacteria</taxon>
        <taxon>Bacillati</taxon>
        <taxon>Actinomycetota</taxon>
        <taxon>Actinomycetes</taxon>
        <taxon>Kineosporiales</taxon>
        <taxon>Kineosporiaceae</taxon>
        <taxon>Kineococcus</taxon>
    </lineage>
</organism>
<comment type="caution">
    <text evidence="3">The sequence shown here is derived from an EMBL/GenBank/DDBJ whole genome shotgun (WGS) entry which is preliminary data.</text>
</comment>
<reference evidence="3 4" key="2">
    <citation type="submission" date="2020-08" db="EMBL/GenBank/DDBJ databases">
        <authorList>
            <person name="Partida-Martinez L."/>
            <person name="Huntemann M."/>
            <person name="Clum A."/>
            <person name="Wang J."/>
            <person name="Palaniappan K."/>
            <person name="Ritter S."/>
            <person name="Chen I.-M."/>
            <person name="Stamatis D."/>
            <person name="Reddy T."/>
            <person name="O'Malley R."/>
            <person name="Daum C."/>
            <person name="Shapiro N."/>
            <person name="Ivanova N."/>
            <person name="Kyrpides N."/>
            <person name="Woyke T."/>
        </authorList>
    </citation>
    <scope>NUCLEOTIDE SEQUENCE [LARGE SCALE GENOMIC DNA]</scope>
    <source>
        <strain evidence="3 4">AS2.23</strain>
    </source>
</reference>
<dbReference type="SUPFAM" id="SSF51735">
    <property type="entry name" value="NAD(P)-binding Rossmann-fold domains"/>
    <property type="match status" value="1"/>
</dbReference>
<protein>
    <submittedName>
        <fullName evidence="3">Nucleoside-diphosphate-sugar epimerase</fullName>
    </submittedName>
</protein>
<feature type="region of interest" description="Disordered" evidence="1">
    <location>
        <begin position="1"/>
        <end position="21"/>
    </location>
</feature>
<dbReference type="AlphaFoldDB" id="A0A7W4XV35"/>
<dbReference type="Gene3D" id="3.40.50.720">
    <property type="entry name" value="NAD(P)-binding Rossmann-like Domain"/>
    <property type="match status" value="1"/>
</dbReference>
<name>A0A7W4XV35_KINRA</name>
<sequence>MMETPTAPARDGASPAGGLDPLAAAATRPGVALVAGSAGVIGAHAAAEYAAVPGWKVRGAARRAQPGVDWEALAVDLSQARGAREGLAAARDTTHLVFGAYVERGGEQQQIDDNLALLRNTLDALGDAPLQHVTLYQGGKAYGAHLKGFKTPARERDPRLLVPNFYYAQEDLLREEAARRGFRVTLLRPEGVVGFATGNPMNILTVVAVHAAISRELGLPLRFPGSRAAGEALYQVTDAELLARATVWAGSEPAAAGEVFNVTNGDQFRWVHAYAAIAEHLGMEHDEPQDFPLSSIMPMHEGTWQRAVQRHGLLPTPYADLVRWQFGDFLFHSEFDNVTSTVKVRRAGFGECHDSIDRFLELLDVLAERKVVPPRG</sequence>
<evidence type="ECO:0000313" key="3">
    <source>
        <dbReference type="EMBL" id="MBB2899611.1"/>
    </source>
</evidence>
<dbReference type="PANTHER" id="PTHR32487:SF0">
    <property type="entry name" value="3-OXO-DELTA(4,5)-STEROID 5-BETA-REDUCTASE"/>
    <property type="match status" value="1"/>
</dbReference>
<dbReference type="EMBL" id="JACHVY010000001">
    <property type="protein sequence ID" value="MBB2899611.1"/>
    <property type="molecule type" value="Genomic_DNA"/>
</dbReference>